<dbReference type="KEGG" id="bbel:109473214"/>
<dbReference type="PANTHER" id="PTHR14647:SF87">
    <property type="entry name" value="PUTATIVE-RELATED"/>
    <property type="match status" value="1"/>
</dbReference>
<evidence type="ECO:0000256" key="5">
    <source>
        <dbReference type="ARBA" id="ARBA00022968"/>
    </source>
</evidence>
<keyword evidence="9" id="KW-0325">Glycoprotein</keyword>
<dbReference type="InterPro" id="IPR009729">
    <property type="entry name" value="Gal-3-0_sulfotransfrase"/>
</dbReference>
<keyword evidence="6" id="KW-1133">Transmembrane helix</keyword>
<keyword evidence="7" id="KW-0333">Golgi apparatus</keyword>
<dbReference type="GeneID" id="109473214"/>
<dbReference type="SUPFAM" id="SSF52540">
    <property type="entry name" value="P-loop containing nucleoside triphosphate hydrolases"/>
    <property type="match status" value="1"/>
</dbReference>
<proteinExistence type="inferred from homology"/>
<keyword evidence="10" id="KW-1185">Reference proteome</keyword>
<dbReference type="OrthoDB" id="514299at2759"/>
<dbReference type="InterPro" id="IPR027417">
    <property type="entry name" value="P-loop_NTPase"/>
</dbReference>
<evidence type="ECO:0000256" key="8">
    <source>
        <dbReference type="ARBA" id="ARBA00023136"/>
    </source>
</evidence>
<evidence type="ECO:0000313" key="11">
    <source>
        <dbReference type="RefSeq" id="XP_019628681.1"/>
    </source>
</evidence>
<dbReference type="GO" id="GO:0009247">
    <property type="term" value="P:glycolipid biosynthetic process"/>
    <property type="evidence" value="ECO:0007669"/>
    <property type="project" value="InterPro"/>
</dbReference>
<dbReference type="PANTHER" id="PTHR14647">
    <property type="entry name" value="GALACTOSE-3-O-SULFOTRANSFERASE"/>
    <property type="match status" value="1"/>
</dbReference>
<keyword evidence="4" id="KW-0812">Transmembrane</keyword>
<comment type="similarity">
    <text evidence="2">Belongs to the galactose-3-O-sulfotransferase family.</text>
</comment>
<name>A0A6P4ZG92_BRABE</name>
<evidence type="ECO:0000256" key="2">
    <source>
        <dbReference type="ARBA" id="ARBA00008124"/>
    </source>
</evidence>
<dbReference type="Proteomes" id="UP000515135">
    <property type="component" value="Unplaced"/>
</dbReference>
<evidence type="ECO:0000256" key="7">
    <source>
        <dbReference type="ARBA" id="ARBA00023034"/>
    </source>
</evidence>
<reference evidence="11" key="1">
    <citation type="submission" date="2025-08" db="UniProtKB">
        <authorList>
            <consortium name="RefSeq"/>
        </authorList>
    </citation>
    <scope>IDENTIFICATION</scope>
    <source>
        <tissue evidence="11">Gonad</tissue>
    </source>
</reference>
<dbReference type="Gene3D" id="3.40.50.300">
    <property type="entry name" value="P-loop containing nucleotide triphosphate hydrolases"/>
    <property type="match status" value="1"/>
</dbReference>
<keyword evidence="3" id="KW-0808">Transferase</keyword>
<sequence length="389" mass="46498">MWNINSWNRSTCRKPRQQFVFIKTHKTGSMTTVNIFQRYVIYHNLTPLVAKAANYVSWPFPPAETDYVHTPGENYDALFGHMVYNKTWLQSKFPPNTVYISLIREPVSHLKSCMRFYSLPKLLNITSTNPIKTFLKDPWKYRHLSEAYFSFCNVTWDGTRNHLAFDLGYPTEGADNMEAAEEYIRELEYDFTLFLLLEHMDESLVLLRRLMCWEIQDVLYDTTPKNVRNYTYKSYTPTAEELANLRKWKAVDYRLYDTFNRSLWRKIAGQGPDFYQELHYYRELNKNVSWFCRGEQRRKPRLKLTVKTSQWSPQFVIDAKYCKEISARSVDLMREIRRKASFKVDTRWQIVMPVNNVRAIINGRPTFKYNIEQKRYEAASKKTKPEQKE</sequence>
<evidence type="ECO:0000313" key="10">
    <source>
        <dbReference type="Proteomes" id="UP000515135"/>
    </source>
</evidence>
<keyword evidence="5" id="KW-0735">Signal-anchor</keyword>
<dbReference type="AlphaFoldDB" id="A0A6P4ZG92"/>
<gene>
    <name evidence="11" type="primary">LOC109473214</name>
</gene>
<dbReference type="Pfam" id="PF06990">
    <property type="entry name" value="Gal-3-0_sulfotr"/>
    <property type="match status" value="1"/>
</dbReference>
<dbReference type="RefSeq" id="XP_019628681.1">
    <property type="nucleotide sequence ID" value="XM_019773122.1"/>
</dbReference>
<dbReference type="GO" id="GO:0001733">
    <property type="term" value="F:galactosylceramide sulfotransferase activity"/>
    <property type="evidence" value="ECO:0007669"/>
    <property type="project" value="InterPro"/>
</dbReference>
<keyword evidence="8" id="KW-0472">Membrane</keyword>
<evidence type="ECO:0000256" key="1">
    <source>
        <dbReference type="ARBA" id="ARBA00004323"/>
    </source>
</evidence>
<protein>
    <submittedName>
        <fullName evidence="11">Galactose-3-O-sulfotransferase 3-like</fullName>
    </submittedName>
</protein>
<dbReference type="GO" id="GO:0000139">
    <property type="term" value="C:Golgi membrane"/>
    <property type="evidence" value="ECO:0007669"/>
    <property type="project" value="UniProtKB-SubCell"/>
</dbReference>
<evidence type="ECO:0000256" key="9">
    <source>
        <dbReference type="ARBA" id="ARBA00023180"/>
    </source>
</evidence>
<evidence type="ECO:0000256" key="4">
    <source>
        <dbReference type="ARBA" id="ARBA00022692"/>
    </source>
</evidence>
<evidence type="ECO:0000256" key="3">
    <source>
        <dbReference type="ARBA" id="ARBA00022679"/>
    </source>
</evidence>
<comment type="subcellular location">
    <subcellularLocation>
        <location evidence="1">Golgi apparatus membrane</location>
        <topology evidence="1">Single-pass type II membrane protein</topology>
    </subcellularLocation>
</comment>
<organism evidence="10 11">
    <name type="scientific">Branchiostoma belcheri</name>
    <name type="common">Amphioxus</name>
    <dbReference type="NCBI Taxonomy" id="7741"/>
    <lineage>
        <taxon>Eukaryota</taxon>
        <taxon>Metazoa</taxon>
        <taxon>Chordata</taxon>
        <taxon>Cephalochordata</taxon>
        <taxon>Leptocardii</taxon>
        <taxon>Amphioxiformes</taxon>
        <taxon>Branchiostomatidae</taxon>
        <taxon>Branchiostoma</taxon>
    </lineage>
</organism>
<accession>A0A6P4ZG92</accession>
<evidence type="ECO:0000256" key="6">
    <source>
        <dbReference type="ARBA" id="ARBA00022989"/>
    </source>
</evidence>